<dbReference type="InterPro" id="IPR045792">
    <property type="entry name" value="DUF6036"/>
</dbReference>
<dbReference type="EMBL" id="JAUSTF010000001">
    <property type="protein sequence ID" value="MDQ0178807.1"/>
    <property type="molecule type" value="Genomic_DNA"/>
</dbReference>
<dbReference type="EMBL" id="JAUSRG010000006">
    <property type="protein sequence ID" value="MDP9905453.1"/>
    <property type="molecule type" value="Genomic_DNA"/>
</dbReference>
<evidence type="ECO:0000313" key="2">
    <source>
        <dbReference type="EMBL" id="MDP9905453.1"/>
    </source>
</evidence>
<reference evidence="2 4" key="1">
    <citation type="submission" date="2023-07" db="EMBL/GenBank/DDBJ databases">
        <title>Sorghum-associated microbial communities from plants grown in Nebraska, USA.</title>
        <authorList>
            <person name="Schachtman D."/>
        </authorList>
    </citation>
    <scope>NUCLEOTIDE SEQUENCE</scope>
    <source>
        <strain evidence="2">DS1006</strain>
        <strain evidence="3 4">DS1016</strain>
    </source>
</reference>
<proteinExistence type="predicted"/>
<sequence length="184" mass="19671">MSGGELTADQIRALLHELGRRLHARGVHGDVKLVGGAALILQGIGNRPTADIDASYADPATVNAVVTEMAEDYDLAPDWLNSNAAAFVPDNATWVNLEQLDGLTIQAADTETLLAMKIAAERDKDTLDIARLLRKLNITNANDAVDLAYNKYGDHSIPLAAGRDNYLIVVDDALDAAATLEPIE</sequence>
<comment type="caution">
    <text evidence="2">The sequence shown here is derived from an EMBL/GenBank/DDBJ whole genome shotgun (WGS) entry which is preliminary data.</text>
</comment>
<dbReference type="RefSeq" id="WP_306961509.1">
    <property type="nucleotide sequence ID" value="NZ_JAUSRG010000006.1"/>
</dbReference>
<name>A0AAW8DCE6_9MICC</name>
<organism evidence="2 5">
    <name type="scientific">Arthrobacter bambusae</name>
    <dbReference type="NCBI Taxonomy" id="1338426"/>
    <lineage>
        <taxon>Bacteria</taxon>
        <taxon>Bacillati</taxon>
        <taxon>Actinomycetota</taxon>
        <taxon>Actinomycetes</taxon>
        <taxon>Micrococcales</taxon>
        <taxon>Micrococcaceae</taxon>
        <taxon>Arthrobacter</taxon>
    </lineage>
</organism>
<protein>
    <recommendedName>
        <fullName evidence="1">DUF6036 domain-containing protein</fullName>
    </recommendedName>
</protein>
<accession>A0AAW8DCE6</accession>
<gene>
    <name evidence="2" type="ORF">J2S90_002424</name>
    <name evidence="3" type="ORF">J2S93_000214</name>
</gene>
<evidence type="ECO:0000313" key="3">
    <source>
        <dbReference type="EMBL" id="MDQ0178807.1"/>
    </source>
</evidence>
<keyword evidence="4" id="KW-1185">Reference proteome</keyword>
<evidence type="ECO:0000313" key="4">
    <source>
        <dbReference type="Proteomes" id="UP001230951"/>
    </source>
</evidence>
<dbReference type="Pfam" id="PF19502">
    <property type="entry name" value="DUF6036"/>
    <property type="match status" value="1"/>
</dbReference>
<dbReference type="Proteomes" id="UP001230951">
    <property type="component" value="Unassembled WGS sequence"/>
</dbReference>
<feature type="domain" description="DUF6036" evidence="1">
    <location>
        <begin position="30"/>
        <end position="130"/>
    </location>
</feature>
<dbReference type="AlphaFoldDB" id="A0AAW8DCE6"/>
<evidence type="ECO:0000313" key="5">
    <source>
        <dbReference type="Proteomes" id="UP001242995"/>
    </source>
</evidence>
<evidence type="ECO:0000259" key="1">
    <source>
        <dbReference type="Pfam" id="PF19502"/>
    </source>
</evidence>
<dbReference type="Proteomes" id="UP001242995">
    <property type="component" value="Unassembled WGS sequence"/>
</dbReference>